<gene>
    <name evidence="2" type="ORF">A3C04_03660</name>
</gene>
<dbReference type="InterPro" id="IPR017946">
    <property type="entry name" value="PLC-like_Pdiesterase_TIM-brl"/>
</dbReference>
<evidence type="ECO:0000313" key="3">
    <source>
        <dbReference type="Proteomes" id="UP000178092"/>
    </source>
</evidence>
<dbReference type="Proteomes" id="UP000178092">
    <property type="component" value="Unassembled WGS sequence"/>
</dbReference>
<evidence type="ECO:0000259" key="1">
    <source>
        <dbReference type="PROSITE" id="PS51704"/>
    </source>
</evidence>
<dbReference type="InterPro" id="IPR030395">
    <property type="entry name" value="GP_PDE_dom"/>
</dbReference>
<proteinExistence type="predicted"/>
<feature type="domain" description="GP-PDE" evidence="1">
    <location>
        <begin position="1"/>
        <end position="256"/>
    </location>
</feature>
<dbReference type="PANTHER" id="PTHR46211">
    <property type="entry name" value="GLYCEROPHOSPHORYL DIESTER PHOSPHODIESTERASE"/>
    <property type="match status" value="1"/>
</dbReference>
<dbReference type="SUPFAM" id="SSF51695">
    <property type="entry name" value="PLC-like phosphodiesterases"/>
    <property type="match status" value="1"/>
</dbReference>
<protein>
    <recommendedName>
        <fullName evidence="1">GP-PDE domain-containing protein</fullName>
    </recommendedName>
</protein>
<dbReference type="GO" id="GO:0008081">
    <property type="term" value="F:phosphoric diester hydrolase activity"/>
    <property type="evidence" value="ECO:0007669"/>
    <property type="project" value="InterPro"/>
</dbReference>
<sequence>MYIFAHRGLKLVRPENTLEAFKAAADLGFGIELDVRLTKDGQLICLHNPDTEHITGTKLVVRESTVDQLQQLDVKEPGYKIPRFLDVVEQVMVNFKPGQKAAIHVKADEQGEQQLAILLETFKTYQLHDKALLFDLTLESCQLIRNADPKIELAISVGEENYSPTIYTLEQAMENLQLFDVVWWDEWKIPGSMYTKEIAERIHSAGKRIYAISPELHTDHGHPHAKDGYQQDWKNFIAWGIEGVCTAYPKGILTTSLVF</sequence>
<accession>A0A1G2R1S5</accession>
<dbReference type="PROSITE" id="PS51704">
    <property type="entry name" value="GP_PDE"/>
    <property type="match status" value="1"/>
</dbReference>
<reference evidence="2 3" key="1">
    <citation type="journal article" date="2016" name="Nat. Commun.">
        <title>Thousands of microbial genomes shed light on interconnected biogeochemical processes in an aquifer system.</title>
        <authorList>
            <person name="Anantharaman K."/>
            <person name="Brown C.T."/>
            <person name="Hug L.A."/>
            <person name="Sharon I."/>
            <person name="Castelle C.J."/>
            <person name="Probst A.J."/>
            <person name="Thomas B.C."/>
            <person name="Singh A."/>
            <person name="Wilkins M.J."/>
            <person name="Karaoz U."/>
            <person name="Brodie E.L."/>
            <person name="Williams K.H."/>
            <person name="Hubbard S.S."/>
            <person name="Banfield J.F."/>
        </authorList>
    </citation>
    <scope>NUCLEOTIDE SEQUENCE [LARGE SCALE GENOMIC DNA]</scope>
</reference>
<dbReference type="Gene3D" id="3.20.20.190">
    <property type="entry name" value="Phosphatidylinositol (PI) phosphodiesterase"/>
    <property type="match status" value="1"/>
</dbReference>
<name>A0A1G2R1S5_9BACT</name>
<comment type="caution">
    <text evidence="2">The sequence shown here is derived from an EMBL/GenBank/DDBJ whole genome shotgun (WGS) entry which is preliminary data.</text>
</comment>
<dbReference type="PANTHER" id="PTHR46211:SF14">
    <property type="entry name" value="GLYCEROPHOSPHODIESTER PHOSPHODIESTERASE"/>
    <property type="match status" value="1"/>
</dbReference>
<dbReference type="Pfam" id="PF03009">
    <property type="entry name" value="GDPD"/>
    <property type="match status" value="1"/>
</dbReference>
<organism evidence="2 3">
    <name type="scientific">Candidatus Wildermuthbacteria bacterium RIFCSPHIGHO2_02_FULL_45_25</name>
    <dbReference type="NCBI Taxonomy" id="1802450"/>
    <lineage>
        <taxon>Bacteria</taxon>
        <taxon>Candidatus Wildermuthiibacteriota</taxon>
    </lineage>
</organism>
<evidence type="ECO:0000313" key="2">
    <source>
        <dbReference type="EMBL" id="OHA66548.1"/>
    </source>
</evidence>
<dbReference type="GO" id="GO:0006629">
    <property type="term" value="P:lipid metabolic process"/>
    <property type="evidence" value="ECO:0007669"/>
    <property type="project" value="InterPro"/>
</dbReference>
<dbReference type="AlphaFoldDB" id="A0A1G2R1S5"/>
<dbReference type="EMBL" id="MHTV01000031">
    <property type="protein sequence ID" value="OHA66548.1"/>
    <property type="molecule type" value="Genomic_DNA"/>
</dbReference>